<dbReference type="PANTHER" id="PTHR46401">
    <property type="entry name" value="GLYCOSYLTRANSFERASE WBBK-RELATED"/>
    <property type="match status" value="1"/>
</dbReference>
<dbReference type="Gene3D" id="3.40.50.2000">
    <property type="entry name" value="Glycogen Phosphorylase B"/>
    <property type="match status" value="2"/>
</dbReference>
<organism evidence="4 5">
    <name type="scientific">Brevibacterium metallidurans</name>
    <dbReference type="NCBI Taxonomy" id="1482676"/>
    <lineage>
        <taxon>Bacteria</taxon>
        <taxon>Bacillati</taxon>
        <taxon>Actinomycetota</taxon>
        <taxon>Actinomycetes</taxon>
        <taxon>Micrococcales</taxon>
        <taxon>Brevibacteriaceae</taxon>
        <taxon>Brevibacterium</taxon>
    </lineage>
</organism>
<evidence type="ECO:0000259" key="3">
    <source>
        <dbReference type="Pfam" id="PF13439"/>
    </source>
</evidence>
<dbReference type="Pfam" id="PF13439">
    <property type="entry name" value="Glyco_transf_4"/>
    <property type="match status" value="1"/>
</dbReference>
<proteinExistence type="predicted"/>
<sequence length="376" mass="40955">MSKNSDAPQTPGPIRVFFDARFTRTTHHDGISRYGSCLLTALLEATAGTDIEVTAIISDEAQLGLLPECTWVKLNSPTSPAEVGIAKSLNDLGADVVFSTMQVMGSMGRRYGLILTVHDLIYYSHPLPPADLPAPVRLLWRLYHLSYAPQRLLLDRADAVAAVSETTKALLADERLTKRPVRVVSNAAEVTAAEKRTVNRAHAKSLVYMGSFMPYKNVETLIRALQHLPGWTLHIASRIEGRREAQLRALIPDRARVVFHRGVSDETYAELLESATALVTASRAEGFGLPVIEAMAKGVPVAVSDIPIFHEIAGRAGVYFDQDDPASIAAAVTTLTDPQEWAEKAAAGQEQSQRFAWSDSAEALVDLIREVHAGRA</sequence>
<evidence type="ECO:0000313" key="4">
    <source>
        <dbReference type="EMBL" id="GAA0034833.1"/>
    </source>
</evidence>
<gene>
    <name evidence="4" type="ORF">NCCP602_07940</name>
</gene>
<dbReference type="CDD" id="cd03809">
    <property type="entry name" value="GT4_MtfB-like"/>
    <property type="match status" value="1"/>
</dbReference>
<dbReference type="PANTHER" id="PTHR46401:SF2">
    <property type="entry name" value="GLYCOSYLTRANSFERASE WBBK-RELATED"/>
    <property type="match status" value="1"/>
</dbReference>
<dbReference type="RefSeq" id="WP_339391800.1">
    <property type="nucleotide sequence ID" value="NZ_BAAAAF010000002.1"/>
</dbReference>
<keyword evidence="2" id="KW-0808">Transferase</keyword>
<dbReference type="InterPro" id="IPR028098">
    <property type="entry name" value="Glyco_trans_4-like_N"/>
</dbReference>
<evidence type="ECO:0000256" key="2">
    <source>
        <dbReference type="ARBA" id="ARBA00022679"/>
    </source>
</evidence>
<dbReference type="SUPFAM" id="SSF53756">
    <property type="entry name" value="UDP-Glycosyltransferase/glycogen phosphorylase"/>
    <property type="match status" value="1"/>
</dbReference>
<dbReference type="Pfam" id="PF13692">
    <property type="entry name" value="Glyco_trans_1_4"/>
    <property type="match status" value="1"/>
</dbReference>
<protein>
    <recommendedName>
        <fullName evidence="3">Glycosyltransferase subfamily 4-like N-terminal domain-containing protein</fullName>
    </recommendedName>
</protein>
<keyword evidence="5" id="KW-1185">Reference proteome</keyword>
<name>A0ABP3C5B2_9MICO</name>
<dbReference type="EMBL" id="BAAAAF010000002">
    <property type="protein sequence ID" value="GAA0034833.1"/>
    <property type="molecule type" value="Genomic_DNA"/>
</dbReference>
<feature type="domain" description="Glycosyltransferase subfamily 4-like N-terminal" evidence="3">
    <location>
        <begin position="86"/>
        <end position="187"/>
    </location>
</feature>
<comment type="caution">
    <text evidence="4">The sequence shown here is derived from an EMBL/GenBank/DDBJ whole genome shotgun (WGS) entry which is preliminary data.</text>
</comment>
<evidence type="ECO:0000256" key="1">
    <source>
        <dbReference type="ARBA" id="ARBA00022676"/>
    </source>
</evidence>
<accession>A0ABP3C5B2</accession>
<keyword evidence="1" id="KW-0328">Glycosyltransferase</keyword>
<reference evidence="4 5" key="1">
    <citation type="submission" date="2024-01" db="EMBL/GenBank/DDBJ databases">
        <title>Characterization of antibiotic resistant novel bacterial strains and their environmental applications.</title>
        <authorList>
            <person name="Manzoor S."/>
            <person name="Abbas S."/>
            <person name="Arshad M."/>
            <person name="Ahmed I."/>
        </authorList>
    </citation>
    <scope>NUCLEOTIDE SEQUENCE [LARGE SCALE GENOMIC DNA]</scope>
    <source>
        <strain evidence="4 5">NCCP-602</strain>
    </source>
</reference>
<evidence type="ECO:0000313" key="5">
    <source>
        <dbReference type="Proteomes" id="UP001498238"/>
    </source>
</evidence>
<dbReference type="Proteomes" id="UP001498238">
    <property type="component" value="Unassembled WGS sequence"/>
</dbReference>